<accession>A0A7G6X3Z2</accession>
<evidence type="ECO:0000313" key="1">
    <source>
        <dbReference type="EMBL" id="QNE20957.1"/>
    </source>
</evidence>
<dbReference type="RefSeq" id="WP_185443364.1">
    <property type="nucleotide sequence ID" value="NZ_CP043661.1"/>
</dbReference>
<reference evidence="2" key="1">
    <citation type="submission" date="2019-09" db="EMBL/GenBank/DDBJ databases">
        <title>Antimicrobial potential of Antarctic Bacteria.</title>
        <authorList>
            <person name="Benaud N."/>
            <person name="Edwards R.J."/>
            <person name="Ferrari B.C."/>
        </authorList>
    </citation>
    <scope>NUCLEOTIDE SEQUENCE [LARGE SCALE GENOMIC DNA]</scope>
    <source>
        <strain evidence="2">SPB151</strain>
    </source>
</reference>
<keyword evidence="2" id="KW-1185">Reference proteome</keyword>
<reference evidence="1 2" key="2">
    <citation type="journal article" date="2020" name="Microbiol. Resour. Announc.">
        <title>Antarctic desert soil bacteria exhibit high novel natural product potential, evaluated through long-read genome sequencing and comparative genomics.</title>
        <authorList>
            <person name="Benaud N."/>
            <person name="Edwards R.J."/>
            <person name="Amos T.G."/>
            <person name="D'Agostino P.M."/>
            <person name="Gutierrez-Chavez C."/>
            <person name="Montgomery K."/>
            <person name="Nicetic I."/>
            <person name="Ferrari B.C."/>
        </authorList>
    </citation>
    <scope>NUCLEOTIDE SEQUENCE [LARGE SCALE GENOMIC DNA]</scope>
    <source>
        <strain evidence="1 2">SPB151</strain>
    </source>
</reference>
<protein>
    <submittedName>
        <fullName evidence="1">Uncharacterized protein</fullName>
    </submittedName>
</protein>
<name>A0A7G6X3Z2_9ACTN</name>
<dbReference type="AlphaFoldDB" id="A0A7G6X3Z2"/>
<proteinExistence type="predicted"/>
<dbReference type="EMBL" id="CP043661">
    <property type="protein sequence ID" value="QNE20957.1"/>
    <property type="molecule type" value="Genomic_DNA"/>
</dbReference>
<dbReference type="KEGG" id="kqi:F1D05_27400"/>
<dbReference type="Proteomes" id="UP000515563">
    <property type="component" value="Chromosome"/>
</dbReference>
<gene>
    <name evidence="1" type="ORF">F1D05_27400</name>
</gene>
<organism evidence="1 2">
    <name type="scientific">Kribbella qitaiheensis</name>
    <dbReference type="NCBI Taxonomy" id="1544730"/>
    <lineage>
        <taxon>Bacteria</taxon>
        <taxon>Bacillati</taxon>
        <taxon>Actinomycetota</taxon>
        <taxon>Actinomycetes</taxon>
        <taxon>Propionibacteriales</taxon>
        <taxon>Kribbellaceae</taxon>
        <taxon>Kribbella</taxon>
    </lineage>
</organism>
<sequence length="217" mass="24126">MTIRWLQLVGGSHHGTSGPDFSGVAQHRVIEACSGVEAEVLAEFDGARWLLQNGYERISIDFEFRAEKKGRRRQSVAETGRLLTVDYSVVWPELANATVPEIRAYLQPLVLEALQLAGERKGLGSPVPVGVKGELPAVPLKPLVEDPMPRLEEEADCFVISRELPSGLSLSETADVIARYDDDLQRLLTKRALSRIVDTETSDRGVRWVIEVPKTRR</sequence>
<evidence type="ECO:0000313" key="2">
    <source>
        <dbReference type="Proteomes" id="UP000515563"/>
    </source>
</evidence>